<dbReference type="AlphaFoldDB" id="A0A0E9P6W4"/>
<sequence>MAPFCFHRATITALKGQRSICSFKTNNPPNSTIGAAEEILCSAPPEI</sequence>
<protein>
    <submittedName>
        <fullName evidence="1">Uncharacterized protein</fullName>
    </submittedName>
</protein>
<reference evidence="1" key="1">
    <citation type="submission" date="2014-11" db="EMBL/GenBank/DDBJ databases">
        <authorList>
            <person name="Amaro Gonzalez C."/>
        </authorList>
    </citation>
    <scope>NUCLEOTIDE SEQUENCE</scope>
</reference>
<organism evidence="1">
    <name type="scientific">Anguilla anguilla</name>
    <name type="common">European freshwater eel</name>
    <name type="synonym">Muraena anguilla</name>
    <dbReference type="NCBI Taxonomy" id="7936"/>
    <lineage>
        <taxon>Eukaryota</taxon>
        <taxon>Metazoa</taxon>
        <taxon>Chordata</taxon>
        <taxon>Craniata</taxon>
        <taxon>Vertebrata</taxon>
        <taxon>Euteleostomi</taxon>
        <taxon>Actinopterygii</taxon>
        <taxon>Neopterygii</taxon>
        <taxon>Teleostei</taxon>
        <taxon>Anguilliformes</taxon>
        <taxon>Anguillidae</taxon>
        <taxon>Anguilla</taxon>
    </lineage>
</organism>
<proteinExistence type="predicted"/>
<reference evidence="1" key="2">
    <citation type="journal article" date="2015" name="Fish Shellfish Immunol.">
        <title>Early steps in the European eel (Anguilla anguilla)-Vibrio vulnificus interaction in the gills: Role of the RtxA13 toxin.</title>
        <authorList>
            <person name="Callol A."/>
            <person name="Pajuelo D."/>
            <person name="Ebbesson L."/>
            <person name="Teles M."/>
            <person name="MacKenzie S."/>
            <person name="Amaro C."/>
        </authorList>
    </citation>
    <scope>NUCLEOTIDE SEQUENCE</scope>
</reference>
<evidence type="ECO:0000313" key="1">
    <source>
        <dbReference type="EMBL" id="JAG99647.1"/>
    </source>
</evidence>
<dbReference type="EMBL" id="GBXM01108929">
    <property type="protein sequence ID" value="JAG99647.1"/>
    <property type="molecule type" value="Transcribed_RNA"/>
</dbReference>
<name>A0A0E9P6W4_ANGAN</name>
<accession>A0A0E9P6W4</accession>